<feature type="region of interest" description="Disordered" evidence="1">
    <location>
        <begin position="212"/>
        <end position="252"/>
    </location>
</feature>
<protein>
    <submittedName>
        <fullName evidence="2">Uncharacterized protein</fullName>
    </submittedName>
</protein>
<reference evidence="2 3" key="1">
    <citation type="submission" date="2020-04" db="EMBL/GenBank/DDBJ databases">
        <authorList>
            <person name="Wallbank WR R."/>
            <person name="Pardo Diaz C."/>
            <person name="Kozak K."/>
            <person name="Martin S."/>
            <person name="Jiggins C."/>
            <person name="Moest M."/>
            <person name="Warren A I."/>
            <person name="Byers J.R.P. K."/>
            <person name="Montejo-Kovacevich G."/>
            <person name="Yen C E."/>
        </authorList>
    </citation>
    <scope>NUCLEOTIDE SEQUENCE [LARGE SCALE GENOMIC DNA]</scope>
</reference>
<organism evidence="2 3">
    <name type="scientific">Arctia plantaginis</name>
    <name type="common">Wood tiger moth</name>
    <name type="synonym">Phalaena plantaginis</name>
    <dbReference type="NCBI Taxonomy" id="874455"/>
    <lineage>
        <taxon>Eukaryota</taxon>
        <taxon>Metazoa</taxon>
        <taxon>Ecdysozoa</taxon>
        <taxon>Arthropoda</taxon>
        <taxon>Hexapoda</taxon>
        <taxon>Insecta</taxon>
        <taxon>Pterygota</taxon>
        <taxon>Neoptera</taxon>
        <taxon>Endopterygota</taxon>
        <taxon>Lepidoptera</taxon>
        <taxon>Glossata</taxon>
        <taxon>Ditrysia</taxon>
        <taxon>Noctuoidea</taxon>
        <taxon>Erebidae</taxon>
        <taxon>Arctiinae</taxon>
        <taxon>Arctia</taxon>
    </lineage>
</organism>
<gene>
    <name evidence="2" type="ORF">APLA_LOCUS8915</name>
</gene>
<evidence type="ECO:0000313" key="3">
    <source>
        <dbReference type="Proteomes" id="UP000494106"/>
    </source>
</evidence>
<name>A0A8S1A9E1_ARCPL</name>
<proteinExistence type="predicted"/>
<evidence type="ECO:0000256" key="1">
    <source>
        <dbReference type="SAM" id="MobiDB-lite"/>
    </source>
</evidence>
<keyword evidence="3" id="KW-1185">Reference proteome</keyword>
<feature type="compositionally biased region" description="Basic and acidic residues" evidence="1">
    <location>
        <begin position="243"/>
        <end position="252"/>
    </location>
</feature>
<dbReference type="AlphaFoldDB" id="A0A8S1A9E1"/>
<dbReference type="Proteomes" id="UP000494106">
    <property type="component" value="Unassembled WGS sequence"/>
</dbReference>
<evidence type="ECO:0000313" key="2">
    <source>
        <dbReference type="EMBL" id="CAB3241945.1"/>
    </source>
</evidence>
<comment type="caution">
    <text evidence="2">The sequence shown here is derived from an EMBL/GenBank/DDBJ whole genome shotgun (WGS) entry which is preliminary data.</text>
</comment>
<accession>A0A8S1A9E1</accession>
<dbReference type="EMBL" id="CADEBC010000511">
    <property type="protein sequence ID" value="CAB3241945.1"/>
    <property type="molecule type" value="Genomic_DNA"/>
</dbReference>
<sequence>MNLISRINSARTQMIVVSSHLKRYEFKMRVLILSAFFACAAAAPSGLVASYIYQPLAIPAAIPTISPGDIQAAAIDVQVKANDLARAAVDKAQEFNDQAVENVNEKVVTDIDQINERNVEAFWSNEDKKWQAIDAVKTAEAQIDGAAASNADLYAKTAIGGAVPYVAAVAPVHGVAPVAAVTPLVGAPIPPVIYNPYFSANKVISAQAEVKTEEKKEENQEVTVESAVKSAEPQKAETSSENAAEKPSESAAEAEKKSVVLAPSIIAPIPGVYRYNVVAPGPVLSQPFVKYASFPTFHGAFVPNFVQSVW</sequence>
<dbReference type="OrthoDB" id="7429614at2759"/>